<dbReference type="Pfam" id="PF13673">
    <property type="entry name" value="Acetyltransf_10"/>
    <property type="match status" value="1"/>
</dbReference>
<protein>
    <recommendedName>
        <fullName evidence="2">Protein ElaA</fullName>
    </recommendedName>
</protein>
<dbReference type="InterPro" id="IPR016181">
    <property type="entry name" value="Acyl_CoA_acyltransferase"/>
</dbReference>
<dbReference type="EMBL" id="BJXJ01000038">
    <property type="protein sequence ID" value="GEM77022.1"/>
    <property type="molecule type" value="Genomic_DNA"/>
</dbReference>
<evidence type="ECO:0000313" key="5">
    <source>
        <dbReference type="Proteomes" id="UP000321922"/>
    </source>
</evidence>
<dbReference type="SUPFAM" id="SSF55729">
    <property type="entry name" value="Acyl-CoA N-acyltransferases (Nat)"/>
    <property type="match status" value="1"/>
</dbReference>
<dbReference type="Gene3D" id="3.40.630.30">
    <property type="match status" value="1"/>
</dbReference>
<dbReference type="PROSITE" id="PS51186">
    <property type="entry name" value="GNAT"/>
    <property type="match status" value="1"/>
</dbReference>
<dbReference type="CDD" id="cd04301">
    <property type="entry name" value="NAT_SF"/>
    <property type="match status" value="1"/>
</dbReference>
<feature type="domain" description="N-acetyltransferase" evidence="3">
    <location>
        <begin position="7"/>
        <end position="150"/>
    </location>
</feature>
<evidence type="ECO:0000256" key="1">
    <source>
        <dbReference type="ARBA" id="ARBA00009623"/>
    </source>
</evidence>
<evidence type="ECO:0000259" key="3">
    <source>
        <dbReference type="PROSITE" id="PS51186"/>
    </source>
</evidence>
<dbReference type="Proteomes" id="UP000321922">
    <property type="component" value="Unassembled WGS sequence"/>
</dbReference>
<accession>A0A511QKM8</accession>
<proteinExistence type="inferred from homology"/>
<reference evidence="4 5" key="1">
    <citation type="submission" date="2019-07" db="EMBL/GenBank/DDBJ databases">
        <title>Whole genome shotgun sequence of Vibrio sagamiensis NBRC 104589.</title>
        <authorList>
            <person name="Hosoyama A."/>
            <person name="Uohara A."/>
            <person name="Ohji S."/>
            <person name="Ichikawa N."/>
        </authorList>
    </citation>
    <scope>NUCLEOTIDE SEQUENCE [LARGE SCALE GENOMIC DNA]</scope>
    <source>
        <strain evidence="4 5">NBRC 104589</strain>
    </source>
</reference>
<dbReference type="AlphaFoldDB" id="A0A511QKM8"/>
<dbReference type="RefSeq" id="WP_039980627.1">
    <property type="nucleotide sequence ID" value="NZ_BAOJ01000037.1"/>
</dbReference>
<gene>
    <name evidence="4" type="ORF">VSA01S_31340</name>
</gene>
<name>A0A511QKM8_9VIBR</name>
<dbReference type="GO" id="GO:0016747">
    <property type="term" value="F:acyltransferase activity, transferring groups other than amino-acyl groups"/>
    <property type="evidence" value="ECO:0007669"/>
    <property type="project" value="InterPro"/>
</dbReference>
<dbReference type="FunFam" id="3.40.630.30:FF:000035">
    <property type="entry name" value="GNAT family N-acetyltransferase"/>
    <property type="match status" value="1"/>
</dbReference>
<comment type="caution">
    <text evidence="4">The sequence shown here is derived from an EMBL/GenBank/DDBJ whole genome shotgun (WGS) entry which is preliminary data.</text>
</comment>
<sequence length="150" mass="16994">MLNWVLLPFSQLTNQQLYEMLRLRVDVFVVEQTCPYPELDGKDTIEGVQHLLGYQDEQLVACTRLLPSGVSFESVSIGRVATKLSARKQGLGHQLLQQALTHCQILWPDQSIEIGAQKHLVDFYAQHGFEVSSDVYLEDGILHVNMRRGS</sequence>
<dbReference type="OrthoDB" id="9796171at2"/>
<dbReference type="InterPro" id="IPR000182">
    <property type="entry name" value="GNAT_dom"/>
</dbReference>
<organism evidence="4 5">
    <name type="scientific">Vibrio sagamiensis NBRC 104589</name>
    <dbReference type="NCBI Taxonomy" id="1219064"/>
    <lineage>
        <taxon>Bacteria</taxon>
        <taxon>Pseudomonadati</taxon>
        <taxon>Pseudomonadota</taxon>
        <taxon>Gammaproteobacteria</taxon>
        <taxon>Vibrionales</taxon>
        <taxon>Vibrionaceae</taxon>
        <taxon>Vibrio</taxon>
    </lineage>
</organism>
<evidence type="ECO:0000313" key="4">
    <source>
        <dbReference type="EMBL" id="GEM77022.1"/>
    </source>
</evidence>
<comment type="similarity">
    <text evidence="1">Belongs to the UPF0039 (ElaA) family.</text>
</comment>
<keyword evidence="5" id="KW-1185">Reference proteome</keyword>
<evidence type="ECO:0000256" key="2">
    <source>
        <dbReference type="ARBA" id="ARBA00072224"/>
    </source>
</evidence>